<dbReference type="STRING" id="1227496.C489_12869"/>
<dbReference type="RefSeq" id="WP_006431669.1">
    <property type="nucleotide sequence ID" value="NZ_AOID01000035.1"/>
</dbReference>
<comment type="caution">
    <text evidence="2">The sequence shown here is derived from an EMBL/GenBank/DDBJ whole genome shotgun (WGS) entry which is preliminary data.</text>
</comment>
<feature type="region of interest" description="Disordered" evidence="1">
    <location>
        <begin position="25"/>
        <end position="97"/>
    </location>
</feature>
<feature type="compositionally biased region" description="Acidic residues" evidence="1">
    <location>
        <begin position="25"/>
        <end position="47"/>
    </location>
</feature>
<proteinExistence type="predicted"/>
<feature type="compositionally biased region" description="Polar residues" evidence="1">
    <location>
        <begin position="48"/>
        <end position="67"/>
    </location>
</feature>
<evidence type="ECO:0000313" key="3">
    <source>
        <dbReference type="Proteomes" id="UP000011632"/>
    </source>
</evidence>
<dbReference type="EMBL" id="AOID01000035">
    <property type="protein sequence ID" value="ELY66539.1"/>
    <property type="molecule type" value="Genomic_DNA"/>
</dbReference>
<evidence type="ECO:0008006" key="4">
    <source>
        <dbReference type="Google" id="ProtNLM"/>
    </source>
</evidence>
<feature type="compositionally biased region" description="Acidic residues" evidence="1">
    <location>
        <begin position="71"/>
        <end position="84"/>
    </location>
</feature>
<dbReference type="InterPro" id="IPR013783">
    <property type="entry name" value="Ig-like_fold"/>
</dbReference>
<evidence type="ECO:0000313" key="2">
    <source>
        <dbReference type="EMBL" id="ELY66539.1"/>
    </source>
</evidence>
<sequence length="321" mass="33140">MQRRTFIGVSSAGLGLAGCLNAEFDDSDAEAEPESGNETGETTDESFSDANSLTSNGSKSEGDSNANESEGGSDDAAEDDDTDTESGNSEQTVSFPSCTRAELTGTFEAGDVAFASTGFYDDGLYGNTMLEDGFVFGEDVDAPFSGTVVFEIGSDAAVREGDGEITVEIPAYGSDGTVISGLATEEMDYRTGGTTHGNPNAQECLSEIEPDETGDGSDGGTATFSVTALETTTPVDAGDFLEVSATVENTGGAAGTQDLALIVGHSAERVEEHSVTLEAGEQTGLTTGYRTPPVDADQEFPIRIESDDDAAERTVLVYGTN</sequence>
<dbReference type="AlphaFoldDB" id="L9XXJ5"/>
<gene>
    <name evidence="2" type="ORF">C489_12869</name>
</gene>
<keyword evidence="3" id="KW-1185">Reference proteome</keyword>
<dbReference type="PROSITE" id="PS51257">
    <property type="entry name" value="PROKAR_LIPOPROTEIN"/>
    <property type="match status" value="1"/>
</dbReference>
<dbReference type="Gene3D" id="2.60.40.10">
    <property type="entry name" value="Immunoglobulins"/>
    <property type="match status" value="1"/>
</dbReference>
<organism evidence="2 3">
    <name type="scientific">Natrinema versiforme JCM 10478</name>
    <dbReference type="NCBI Taxonomy" id="1227496"/>
    <lineage>
        <taxon>Archaea</taxon>
        <taxon>Methanobacteriati</taxon>
        <taxon>Methanobacteriota</taxon>
        <taxon>Stenosarchaea group</taxon>
        <taxon>Halobacteria</taxon>
        <taxon>Halobacteriales</taxon>
        <taxon>Natrialbaceae</taxon>
        <taxon>Natrinema</taxon>
    </lineage>
</organism>
<dbReference type="Proteomes" id="UP000011632">
    <property type="component" value="Unassembled WGS sequence"/>
</dbReference>
<feature type="compositionally biased region" description="Polar residues" evidence="1">
    <location>
        <begin position="88"/>
        <end position="97"/>
    </location>
</feature>
<dbReference type="PATRIC" id="fig|1227496.3.peg.2601"/>
<name>L9XXJ5_9EURY</name>
<accession>L9XXJ5</accession>
<reference evidence="2 3" key="1">
    <citation type="journal article" date="2014" name="PLoS Genet.">
        <title>Phylogenetically driven sequencing of extremely halophilic archaea reveals strategies for static and dynamic osmo-response.</title>
        <authorList>
            <person name="Becker E.A."/>
            <person name="Seitzer P.M."/>
            <person name="Tritt A."/>
            <person name="Larsen D."/>
            <person name="Krusor M."/>
            <person name="Yao A.I."/>
            <person name="Wu D."/>
            <person name="Madern D."/>
            <person name="Eisen J.A."/>
            <person name="Darling A.E."/>
            <person name="Facciotti M.T."/>
        </authorList>
    </citation>
    <scope>NUCLEOTIDE SEQUENCE [LARGE SCALE GENOMIC DNA]</scope>
    <source>
        <strain evidence="2 3">JCM 10478</strain>
    </source>
</reference>
<evidence type="ECO:0000256" key="1">
    <source>
        <dbReference type="SAM" id="MobiDB-lite"/>
    </source>
</evidence>
<protein>
    <recommendedName>
        <fullName evidence="4">CARDB domain-containing protein</fullName>
    </recommendedName>
</protein>
<dbReference type="OrthoDB" id="188281at2157"/>